<protein>
    <submittedName>
        <fullName evidence="1">Uncharacterized protein</fullName>
    </submittedName>
</protein>
<name>A0ABP7TPY8_9SPHN</name>
<comment type="caution">
    <text evidence="1">The sequence shown here is derived from an EMBL/GenBank/DDBJ whole genome shotgun (WGS) entry which is preliminary data.</text>
</comment>
<dbReference type="Proteomes" id="UP001424459">
    <property type="component" value="Unassembled WGS sequence"/>
</dbReference>
<sequence>MRYAALAVLASATLLACRQEPLHEECVPALPGWRTTDAGNVSDMTPLLIELHGDQLSWNGMPVSEETFTEYLTDLETRLRDNGGSRKSPVFAVFSPETRNCALARQIRDRIDSKLPCRKGLCGLGPSDAFIKRVN</sequence>
<gene>
    <name evidence="1" type="ORF">GCM10022281_05900</name>
</gene>
<proteinExistence type="predicted"/>
<keyword evidence="2" id="KW-1185">Reference proteome</keyword>
<organism evidence="1 2">
    <name type="scientific">Sphingomonas rosea</name>
    <dbReference type="NCBI Taxonomy" id="335605"/>
    <lineage>
        <taxon>Bacteria</taxon>
        <taxon>Pseudomonadati</taxon>
        <taxon>Pseudomonadota</taxon>
        <taxon>Alphaproteobacteria</taxon>
        <taxon>Sphingomonadales</taxon>
        <taxon>Sphingomonadaceae</taxon>
        <taxon>Sphingomonas</taxon>
    </lineage>
</organism>
<evidence type="ECO:0000313" key="1">
    <source>
        <dbReference type="EMBL" id="GAA4029534.1"/>
    </source>
</evidence>
<dbReference type="PROSITE" id="PS51257">
    <property type="entry name" value="PROKAR_LIPOPROTEIN"/>
    <property type="match status" value="1"/>
</dbReference>
<dbReference type="EMBL" id="BAABBR010000001">
    <property type="protein sequence ID" value="GAA4029534.1"/>
    <property type="molecule type" value="Genomic_DNA"/>
</dbReference>
<evidence type="ECO:0000313" key="2">
    <source>
        <dbReference type="Proteomes" id="UP001424459"/>
    </source>
</evidence>
<accession>A0ABP7TPY8</accession>
<reference evidence="2" key="1">
    <citation type="journal article" date="2019" name="Int. J. Syst. Evol. Microbiol.">
        <title>The Global Catalogue of Microorganisms (GCM) 10K type strain sequencing project: providing services to taxonomists for standard genome sequencing and annotation.</title>
        <authorList>
            <consortium name="The Broad Institute Genomics Platform"/>
            <consortium name="The Broad Institute Genome Sequencing Center for Infectious Disease"/>
            <person name="Wu L."/>
            <person name="Ma J."/>
        </authorList>
    </citation>
    <scope>NUCLEOTIDE SEQUENCE [LARGE SCALE GENOMIC DNA]</scope>
    <source>
        <strain evidence="2">JCM 17564</strain>
    </source>
</reference>